<evidence type="ECO:0000256" key="13">
    <source>
        <dbReference type="ARBA" id="ARBA00023136"/>
    </source>
</evidence>
<keyword evidence="17" id="KW-1185">Reference proteome</keyword>
<keyword evidence="6" id="KW-0808">Transferase</keyword>
<proteinExistence type="predicted"/>
<dbReference type="InterPro" id="IPR036890">
    <property type="entry name" value="HATPase_C_sf"/>
</dbReference>
<keyword evidence="7 14" id="KW-0812">Transmembrane</keyword>
<organism evidence="16 17">
    <name type="scientific">Ruminococcus difficilis</name>
    <dbReference type="NCBI Taxonomy" id="2763069"/>
    <lineage>
        <taxon>Bacteria</taxon>
        <taxon>Bacillati</taxon>
        <taxon>Bacillota</taxon>
        <taxon>Clostridia</taxon>
        <taxon>Eubacteriales</taxon>
        <taxon>Oscillospiraceae</taxon>
        <taxon>Ruminococcus</taxon>
    </lineage>
</organism>
<evidence type="ECO:0000313" key="16">
    <source>
        <dbReference type="EMBL" id="MBK6087195.1"/>
    </source>
</evidence>
<keyword evidence="8" id="KW-0547">Nucleotide-binding</keyword>
<evidence type="ECO:0000256" key="11">
    <source>
        <dbReference type="ARBA" id="ARBA00022989"/>
    </source>
</evidence>
<dbReference type="Gene3D" id="6.10.340.10">
    <property type="match status" value="1"/>
</dbReference>
<evidence type="ECO:0000256" key="8">
    <source>
        <dbReference type="ARBA" id="ARBA00022741"/>
    </source>
</evidence>
<evidence type="ECO:0000256" key="4">
    <source>
        <dbReference type="ARBA" id="ARBA00022475"/>
    </source>
</evidence>
<evidence type="ECO:0000256" key="2">
    <source>
        <dbReference type="ARBA" id="ARBA00004651"/>
    </source>
</evidence>
<keyword evidence="10" id="KW-0067">ATP-binding</keyword>
<reference evidence="16" key="1">
    <citation type="submission" date="2021-01" db="EMBL/GenBank/DDBJ databases">
        <title>Genome public.</title>
        <authorList>
            <person name="Liu C."/>
            <person name="Sun Q."/>
        </authorList>
    </citation>
    <scope>NUCLEOTIDE SEQUENCE</scope>
    <source>
        <strain evidence="16">M6</strain>
    </source>
</reference>
<keyword evidence="4" id="KW-1003">Cell membrane</keyword>
<feature type="domain" description="Histidine kinase" evidence="15">
    <location>
        <begin position="194"/>
        <end position="406"/>
    </location>
</feature>
<dbReference type="SMART" id="SM00387">
    <property type="entry name" value="HATPase_c"/>
    <property type="match status" value="1"/>
</dbReference>
<dbReference type="Pfam" id="PF02518">
    <property type="entry name" value="HATPase_c"/>
    <property type="match status" value="1"/>
</dbReference>
<evidence type="ECO:0000259" key="15">
    <source>
        <dbReference type="PROSITE" id="PS50109"/>
    </source>
</evidence>
<comment type="catalytic activity">
    <reaction evidence="1">
        <text>ATP + protein L-histidine = ADP + protein N-phospho-L-histidine.</text>
        <dbReference type="EC" id="2.7.13.3"/>
    </reaction>
</comment>
<dbReference type="PANTHER" id="PTHR45528:SF1">
    <property type="entry name" value="SENSOR HISTIDINE KINASE CPXA"/>
    <property type="match status" value="1"/>
</dbReference>
<evidence type="ECO:0000256" key="14">
    <source>
        <dbReference type="SAM" id="Phobius"/>
    </source>
</evidence>
<dbReference type="PANTHER" id="PTHR45528">
    <property type="entry name" value="SENSOR HISTIDINE KINASE CPXA"/>
    <property type="match status" value="1"/>
</dbReference>
<dbReference type="InterPro" id="IPR005467">
    <property type="entry name" value="His_kinase_dom"/>
</dbReference>
<evidence type="ECO:0000256" key="6">
    <source>
        <dbReference type="ARBA" id="ARBA00022679"/>
    </source>
</evidence>
<protein>
    <recommendedName>
        <fullName evidence="3">histidine kinase</fullName>
        <ecNumber evidence="3">2.7.13.3</ecNumber>
    </recommendedName>
</protein>
<keyword evidence="12" id="KW-0902">Two-component regulatory system</keyword>
<keyword evidence="13 14" id="KW-0472">Membrane</keyword>
<sequence length="406" mass="45274">MKSYIKLTVAVIALIAVIFTGANFILNNAGKGDEGRPYRVEAQRIAVKIENGDDYSLSDYPTITNVEKLTDGFKSGDSDYLVKDIGGTLYRFDYSYNSDNSTAVRLFNISFGVVAAFVLVLMAVLFIRIIRPFEKISDYPTELAKGNLTAPLKESKDNYFGRFLWGLDLLREKLESQKSAELELQKQNKTMVLSLSHDIKTPLGVIELYAKALEKGLYKDEQKKLEVARNINGKCEEIRGYVDGIVKASSGDFLNLEVHNGEFYLSALISQIKAFYTDKLNLLKIDFSIESFSDCILSGDLERCVEVLQNIIENAVKYGNGKEISIAFSREDDCQLVHIRNSGCTLSENELPHIFDSFWRGSNTGSNSGSGLGLYICRTLMRKMNGDIFAEIDGGDMIVTAVFTIA</sequence>
<keyword evidence="11 14" id="KW-1133">Transmembrane helix</keyword>
<dbReference type="AlphaFoldDB" id="A0A934TY48"/>
<dbReference type="CDD" id="cd00082">
    <property type="entry name" value="HisKA"/>
    <property type="match status" value="1"/>
</dbReference>
<dbReference type="EMBL" id="JAEQMG010000011">
    <property type="protein sequence ID" value="MBK6087195.1"/>
    <property type="molecule type" value="Genomic_DNA"/>
</dbReference>
<dbReference type="RefSeq" id="WP_201426531.1">
    <property type="nucleotide sequence ID" value="NZ_JAEQMG010000011.1"/>
</dbReference>
<evidence type="ECO:0000256" key="9">
    <source>
        <dbReference type="ARBA" id="ARBA00022777"/>
    </source>
</evidence>
<keyword evidence="5" id="KW-0597">Phosphoprotein</keyword>
<evidence type="ECO:0000313" key="17">
    <source>
        <dbReference type="Proteomes" id="UP000633365"/>
    </source>
</evidence>
<dbReference type="Gene3D" id="1.10.287.130">
    <property type="match status" value="1"/>
</dbReference>
<feature type="transmembrane region" description="Helical" evidence="14">
    <location>
        <begin position="106"/>
        <end position="127"/>
    </location>
</feature>
<dbReference type="EC" id="2.7.13.3" evidence="3"/>
<dbReference type="InterPro" id="IPR050398">
    <property type="entry name" value="HssS/ArlS-like"/>
</dbReference>
<dbReference type="InterPro" id="IPR036097">
    <property type="entry name" value="HisK_dim/P_sf"/>
</dbReference>
<dbReference type="InterPro" id="IPR003661">
    <property type="entry name" value="HisK_dim/P_dom"/>
</dbReference>
<comment type="subcellular location">
    <subcellularLocation>
        <location evidence="2">Cell membrane</location>
        <topology evidence="2">Multi-pass membrane protein</topology>
    </subcellularLocation>
</comment>
<feature type="transmembrane region" description="Helical" evidence="14">
    <location>
        <begin position="7"/>
        <end position="26"/>
    </location>
</feature>
<dbReference type="GO" id="GO:0000155">
    <property type="term" value="F:phosphorelay sensor kinase activity"/>
    <property type="evidence" value="ECO:0007669"/>
    <property type="project" value="InterPro"/>
</dbReference>
<dbReference type="SUPFAM" id="SSF55874">
    <property type="entry name" value="ATPase domain of HSP90 chaperone/DNA topoisomerase II/histidine kinase"/>
    <property type="match status" value="1"/>
</dbReference>
<dbReference type="PROSITE" id="PS50109">
    <property type="entry name" value="HIS_KIN"/>
    <property type="match status" value="1"/>
</dbReference>
<dbReference type="GO" id="GO:0005886">
    <property type="term" value="C:plasma membrane"/>
    <property type="evidence" value="ECO:0007669"/>
    <property type="project" value="UniProtKB-SubCell"/>
</dbReference>
<evidence type="ECO:0000256" key="12">
    <source>
        <dbReference type="ARBA" id="ARBA00023012"/>
    </source>
</evidence>
<dbReference type="InterPro" id="IPR003594">
    <property type="entry name" value="HATPase_dom"/>
</dbReference>
<dbReference type="CDD" id="cd00075">
    <property type="entry name" value="HATPase"/>
    <property type="match status" value="1"/>
</dbReference>
<dbReference type="GO" id="GO:0005524">
    <property type="term" value="F:ATP binding"/>
    <property type="evidence" value="ECO:0007669"/>
    <property type="project" value="UniProtKB-KW"/>
</dbReference>
<dbReference type="Gene3D" id="3.30.565.10">
    <property type="entry name" value="Histidine kinase-like ATPase, C-terminal domain"/>
    <property type="match status" value="1"/>
</dbReference>
<dbReference type="SUPFAM" id="SSF47384">
    <property type="entry name" value="Homodimeric domain of signal transducing histidine kinase"/>
    <property type="match status" value="1"/>
</dbReference>
<gene>
    <name evidence="16" type="ORF">JKK62_00740</name>
</gene>
<name>A0A934TY48_9FIRM</name>
<evidence type="ECO:0000256" key="5">
    <source>
        <dbReference type="ARBA" id="ARBA00022553"/>
    </source>
</evidence>
<accession>A0A934TY48</accession>
<evidence type="ECO:0000256" key="10">
    <source>
        <dbReference type="ARBA" id="ARBA00022840"/>
    </source>
</evidence>
<comment type="caution">
    <text evidence="16">The sequence shown here is derived from an EMBL/GenBank/DDBJ whole genome shotgun (WGS) entry which is preliminary data.</text>
</comment>
<dbReference type="Proteomes" id="UP000633365">
    <property type="component" value="Unassembled WGS sequence"/>
</dbReference>
<keyword evidence="9 16" id="KW-0418">Kinase</keyword>
<evidence type="ECO:0000256" key="7">
    <source>
        <dbReference type="ARBA" id="ARBA00022692"/>
    </source>
</evidence>
<evidence type="ECO:0000256" key="3">
    <source>
        <dbReference type="ARBA" id="ARBA00012438"/>
    </source>
</evidence>
<evidence type="ECO:0000256" key="1">
    <source>
        <dbReference type="ARBA" id="ARBA00000085"/>
    </source>
</evidence>